<accession>A0ABV0SJW3</accession>
<keyword evidence="1" id="KW-0812">Transmembrane</keyword>
<name>A0ABV0SJW3_9TELE</name>
<comment type="caution">
    <text evidence="2">The sequence shown here is derived from an EMBL/GenBank/DDBJ whole genome shotgun (WGS) entry which is preliminary data.</text>
</comment>
<keyword evidence="1" id="KW-1133">Transmembrane helix</keyword>
<evidence type="ECO:0000256" key="1">
    <source>
        <dbReference type="SAM" id="Phobius"/>
    </source>
</evidence>
<proteinExistence type="predicted"/>
<dbReference type="EMBL" id="JAHRIQ010000646">
    <property type="protein sequence ID" value="MEQ2220809.1"/>
    <property type="molecule type" value="Genomic_DNA"/>
</dbReference>
<gene>
    <name evidence="2" type="ORF">ILYODFUR_009315</name>
</gene>
<dbReference type="Proteomes" id="UP001482620">
    <property type="component" value="Unassembled WGS sequence"/>
</dbReference>
<evidence type="ECO:0000313" key="3">
    <source>
        <dbReference type="Proteomes" id="UP001482620"/>
    </source>
</evidence>
<organism evidence="2 3">
    <name type="scientific">Ilyodon furcidens</name>
    <name type="common">goldbreast splitfin</name>
    <dbReference type="NCBI Taxonomy" id="33524"/>
    <lineage>
        <taxon>Eukaryota</taxon>
        <taxon>Metazoa</taxon>
        <taxon>Chordata</taxon>
        <taxon>Craniata</taxon>
        <taxon>Vertebrata</taxon>
        <taxon>Euteleostomi</taxon>
        <taxon>Actinopterygii</taxon>
        <taxon>Neopterygii</taxon>
        <taxon>Teleostei</taxon>
        <taxon>Neoteleostei</taxon>
        <taxon>Acanthomorphata</taxon>
        <taxon>Ovalentaria</taxon>
        <taxon>Atherinomorphae</taxon>
        <taxon>Cyprinodontiformes</taxon>
        <taxon>Goodeidae</taxon>
        <taxon>Ilyodon</taxon>
    </lineage>
</organism>
<sequence>MLCERRSAPGRRWIGCSLSFAQLRLLTCTCLLLCLFVYYRQKELIFLLVCGSDRLKINKAARHVVPGLLPTCHMGMVSV</sequence>
<evidence type="ECO:0000313" key="2">
    <source>
        <dbReference type="EMBL" id="MEQ2220809.1"/>
    </source>
</evidence>
<evidence type="ECO:0008006" key="4">
    <source>
        <dbReference type="Google" id="ProtNLM"/>
    </source>
</evidence>
<feature type="transmembrane region" description="Helical" evidence="1">
    <location>
        <begin position="21"/>
        <end position="39"/>
    </location>
</feature>
<reference evidence="2 3" key="1">
    <citation type="submission" date="2021-06" db="EMBL/GenBank/DDBJ databases">
        <authorList>
            <person name="Palmer J.M."/>
        </authorList>
    </citation>
    <scope>NUCLEOTIDE SEQUENCE [LARGE SCALE GENOMIC DNA]</scope>
    <source>
        <strain evidence="3">if_2019</strain>
        <tissue evidence="2">Muscle</tissue>
    </source>
</reference>
<protein>
    <recommendedName>
        <fullName evidence="4">Secreted protein</fullName>
    </recommendedName>
</protein>
<keyword evidence="3" id="KW-1185">Reference proteome</keyword>
<keyword evidence="1" id="KW-0472">Membrane</keyword>